<organism evidence="12">
    <name type="scientific">Candidatus Kentrum sp. FM</name>
    <dbReference type="NCBI Taxonomy" id="2126340"/>
    <lineage>
        <taxon>Bacteria</taxon>
        <taxon>Pseudomonadati</taxon>
        <taxon>Pseudomonadota</taxon>
        <taxon>Gammaproteobacteria</taxon>
        <taxon>Candidatus Kentrum</taxon>
    </lineage>
</organism>
<evidence type="ECO:0000313" key="10">
    <source>
        <dbReference type="EMBL" id="VFJ65131.1"/>
    </source>
</evidence>
<evidence type="ECO:0000256" key="5">
    <source>
        <dbReference type="ARBA" id="ARBA00022970"/>
    </source>
</evidence>
<evidence type="ECO:0000256" key="4">
    <source>
        <dbReference type="ARBA" id="ARBA00022692"/>
    </source>
</evidence>
<evidence type="ECO:0000313" key="12">
    <source>
        <dbReference type="EMBL" id="VFK15862.1"/>
    </source>
</evidence>
<feature type="transmembrane region" description="Helical" evidence="9">
    <location>
        <begin position="124"/>
        <end position="143"/>
    </location>
</feature>
<sequence length="319" mass="35068">MGLHRTRRGRHLSHRRWSGNARLRRYNERYTVQIFLNGLISGLAIALLAVAFQVVYLPTRIFFVGLGGLYALVPYVYLTAQGNFGLWPLSVVVSVIAMVGLAISIEWANHAPLTRKRASEGAHLISSLGIYIVVIQIVAMIWGNDTQTLRAGLDTTFSVGDSILTQSQSIQFIVACFLLAGFLIMLRVTDMGLRLRAMADNPIQFALYGYNVDRHRLLAFALAGVFVTSASLLTAYDIGFDPHTGLHAVLLAVVAVIIGGRTSFVGPIVGGLLLGIIRAQVVWHLSARWQEAVTFVILALFLLLWPQGLFGRKTRIDAN</sequence>
<evidence type="ECO:0000256" key="1">
    <source>
        <dbReference type="ARBA" id="ARBA00004429"/>
    </source>
</evidence>
<reference evidence="12" key="1">
    <citation type="submission" date="2019-02" db="EMBL/GenBank/DDBJ databases">
        <authorList>
            <person name="Gruber-Vodicka R. H."/>
            <person name="Seah K. B. B."/>
        </authorList>
    </citation>
    <scope>NUCLEOTIDE SEQUENCE</scope>
    <source>
        <strain evidence="11">BECK_BZ163</strain>
        <strain evidence="12">BECK_BZ164</strain>
        <strain evidence="10">BECK_BZ165</strain>
    </source>
</reference>
<keyword evidence="4 9" id="KW-0812">Transmembrane</keyword>
<evidence type="ECO:0000256" key="8">
    <source>
        <dbReference type="ARBA" id="ARBA00037998"/>
    </source>
</evidence>
<gene>
    <name evidence="11" type="ORF">BECKFM1743A_GA0114220_103973</name>
    <name evidence="12" type="ORF">BECKFM1743B_GA0114221_103913</name>
    <name evidence="10" type="ORF">BECKFM1743C_GA0114222_103872</name>
</gene>
<evidence type="ECO:0000256" key="7">
    <source>
        <dbReference type="ARBA" id="ARBA00023136"/>
    </source>
</evidence>
<dbReference type="PANTHER" id="PTHR11795">
    <property type="entry name" value="BRANCHED-CHAIN AMINO ACID TRANSPORT SYSTEM PERMEASE PROTEIN LIVH"/>
    <property type="match status" value="1"/>
</dbReference>
<dbReference type="EMBL" id="CAADFA010000387">
    <property type="protein sequence ID" value="VFJ65131.1"/>
    <property type="molecule type" value="Genomic_DNA"/>
</dbReference>
<proteinExistence type="inferred from homology"/>
<keyword evidence="3" id="KW-1003">Cell membrane</keyword>
<feature type="transmembrane region" description="Helical" evidence="9">
    <location>
        <begin position="163"/>
        <end position="186"/>
    </location>
</feature>
<dbReference type="PANTHER" id="PTHR11795:SF445">
    <property type="entry name" value="AMINO ACID ABC TRANSPORTER PERMEASE PROTEIN"/>
    <property type="match status" value="1"/>
</dbReference>
<keyword evidence="5" id="KW-0029">Amino-acid transport</keyword>
<evidence type="ECO:0000256" key="2">
    <source>
        <dbReference type="ARBA" id="ARBA00022448"/>
    </source>
</evidence>
<name>A0A450WFT7_9GAMM</name>
<dbReference type="GO" id="GO:0005886">
    <property type="term" value="C:plasma membrane"/>
    <property type="evidence" value="ECO:0007669"/>
    <property type="project" value="UniProtKB-SubCell"/>
</dbReference>
<feature type="transmembrane region" description="Helical" evidence="9">
    <location>
        <begin position="248"/>
        <end position="277"/>
    </location>
</feature>
<dbReference type="CDD" id="cd06582">
    <property type="entry name" value="TM_PBP1_LivH_like"/>
    <property type="match status" value="1"/>
</dbReference>
<dbReference type="InterPro" id="IPR001851">
    <property type="entry name" value="ABC_transp_permease"/>
</dbReference>
<feature type="transmembrane region" description="Helical" evidence="9">
    <location>
        <begin position="289"/>
        <end position="305"/>
    </location>
</feature>
<protein>
    <submittedName>
        <fullName evidence="12">Branched-chain amino acid transport system permease protein/neutral amino acid transport system permease protein</fullName>
    </submittedName>
</protein>
<feature type="transmembrane region" description="Helical" evidence="9">
    <location>
        <begin position="34"/>
        <end position="54"/>
    </location>
</feature>
<dbReference type="EMBL" id="CAADFL010000391">
    <property type="protein sequence ID" value="VFK15862.1"/>
    <property type="molecule type" value="Genomic_DNA"/>
</dbReference>
<feature type="transmembrane region" description="Helical" evidence="9">
    <location>
        <begin position="217"/>
        <end position="236"/>
    </location>
</feature>
<keyword evidence="7 9" id="KW-0472">Membrane</keyword>
<dbReference type="GO" id="GO:0006865">
    <property type="term" value="P:amino acid transport"/>
    <property type="evidence" value="ECO:0007669"/>
    <property type="project" value="UniProtKB-KW"/>
</dbReference>
<comment type="subcellular location">
    <subcellularLocation>
        <location evidence="1">Cell inner membrane</location>
        <topology evidence="1">Multi-pass membrane protein</topology>
    </subcellularLocation>
</comment>
<accession>A0A450WFT7</accession>
<dbReference type="AlphaFoldDB" id="A0A450WFT7"/>
<evidence type="ECO:0000256" key="6">
    <source>
        <dbReference type="ARBA" id="ARBA00022989"/>
    </source>
</evidence>
<evidence type="ECO:0000256" key="9">
    <source>
        <dbReference type="SAM" id="Phobius"/>
    </source>
</evidence>
<dbReference type="EMBL" id="CAADEZ010000397">
    <property type="protein sequence ID" value="VFJ65990.1"/>
    <property type="molecule type" value="Genomic_DNA"/>
</dbReference>
<evidence type="ECO:0000256" key="3">
    <source>
        <dbReference type="ARBA" id="ARBA00022475"/>
    </source>
</evidence>
<feature type="transmembrane region" description="Helical" evidence="9">
    <location>
        <begin position="84"/>
        <end position="103"/>
    </location>
</feature>
<dbReference type="InterPro" id="IPR052157">
    <property type="entry name" value="BCAA_transport_permease"/>
</dbReference>
<comment type="similarity">
    <text evidence="8">Belongs to the binding-protein-dependent transport system permease family. LivHM subfamily.</text>
</comment>
<dbReference type="Pfam" id="PF02653">
    <property type="entry name" value="BPD_transp_2"/>
    <property type="match status" value="1"/>
</dbReference>
<evidence type="ECO:0000313" key="11">
    <source>
        <dbReference type="EMBL" id="VFJ65990.1"/>
    </source>
</evidence>
<keyword evidence="6 9" id="KW-1133">Transmembrane helix</keyword>
<keyword evidence="2" id="KW-0813">Transport</keyword>
<dbReference type="GO" id="GO:0022857">
    <property type="term" value="F:transmembrane transporter activity"/>
    <property type="evidence" value="ECO:0007669"/>
    <property type="project" value="InterPro"/>
</dbReference>